<reference evidence="1" key="1">
    <citation type="submission" date="2022-03" db="EMBL/GenBank/DDBJ databases">
        <authorList>
            <person name="Leyn A S."/>
        </authorList>
    </citation>
    <scope>NUCLEOTIDE SEQUENCE</scope>
    <source>
        <strain evidence="1">Streptomyces globisporus 4-3</strain>
    </source>
</reference>
<sequence length="40" mass="4307">CLAHARCPVLAVPPNPLEAELAALHDTPWPLAHLASARKR</sequence>
<keyword evidence="2" id="KW-1185">Reference proteome</keyword>
<comment type="caution">
    <text evidence="1">The sequence shown here is derived from an EMBL/GenBank/DDBJ whole genome shotgun (WGS) entry which is preliminary data.</text>
</comment>
<proteinExistence type="predicted"/>
<evidence type="ECO:0000313" key="1">
    <source>
        <dbReference type="EMBL" id="CAH9414085.1"/>
    </source>
</evidence>
<organism evidence="1 2">
    <name type="scientific">Streptomyces globisporus</name>
    <dbReference type="NCBI Taxonomy" id="1908"/>
    <lineage>
        <taxon>Bacteria</taxon>
        <taxon>Bacillati</taxon>
        <taxon>Actinomycetota</taxon>
        <taxon>Actinomycetes</taxon>
        <taxon>Kitasatosporales</taxon>
        <taxon>Streptomycetaceae</taxon>
        <taxon>Streptomyces</taxon>
    </lineage>
</organism>
<protein>
    <recommendedName>
        <fullName evidence="3">Universal stress protein</fullName>
    </recommendedName>
</protein>
<feature type="non-terminal residue" evidence="1">
    <location>
        <position position="1"/>
    </location>
</feature>
<name>A0ABN8UUX3_STRGL</name>
<dbReference type="Proteomes" id="UP001154015">
    <property type="component" value="Unassembled WGS sequence"/>
</dbReference>
<evidence type="ECO:0000313" key="2">
    <source>
        <dbReference type="Proteomes" id="UP001154015"/>
    </source>
</evidence>
<dbReference type="EMBL" id="CAKXYP010000002">
    <property type="protein sequence ID" value="CAH9414085.1"/>
    <property type="molecule type" value="Genomic_DNA"/>
</dbReference>
<gene>
    <name evidence="1" type="ORF">SGL43_01088</name>
</gene>
<accession>A0ABN8UUX3</accession>
<evidence type="ECO:0008006" key="3">
    <source>
        <dbReference type="Google" id="ProtNLM"/>
    </source>
</evidence>